<gene>
    <name evidence="1" type="ORF">ND812_11890</name>
</gene>
<evidence type="ECO:0000313" key="2">
    <source>
        <dbReference type="Proteomes" id="UP001209737"/>
    </source>
</evidence>
<sequence length="157" mass="17873">MIAALDFTIAAVSTKFEITQALSSPKVRIIEVEAKSKEKDHSAENLIKEIHDVRKSLKTALNKVNEYSPQRARQILSYLYPLEDKLELIPSYPKKSKNSDSIYARLSNEMDLLVTDFYDLIGLLEIKTLSPSLRDKIENHDGKPTKGSKVFNIKDYT</sequence>
<protein>
    <submittedName>
        <fullName evidence="1">Uncharacterized protein</fullName>
    </submittedName>
</protein>
<keyword evidence="2" id="KW-1185">Reference proteome</keyword>
<reference evidence="1 2" key="1">
    <citation type="submission" date="2022-06" db="EMBL/GenBank/DDBJ databases">
        <title>Leptospira isolates from biofilms formed at urban environments.</title>
        <authorList>
            <person name="Ribeiro P.S."/>
            <person name="Sousa T."/>
            <person name="Carvalho N."/>
            <person name="Aburjaile F."/>
            <person name="Neves F."/>
            <person name="Oliveira D."/>
            <person name="Blanco L."/>
            <person name="Lima J."/>
            <person name="Costa F."/>
            <person name="Brenig B."/>
            <person name="Soares S."/>
            <person name="Ramos R."/>
            <person name="Goes-Neto A."/>
            <person name="Matiuzzi M."/>
            <person name="Azevedo V."/>
            <person name="Ristow P."/>
        </authorList>
    </citation>
    <scope>NUCLEOTIDE SEQUENCE [LARGE SCALE GENOMIC DNA]</scope>
    <source>
        <strain evidence="1 2">VSF25</strain>
    </source>
</reference>
<dbReference type="Proteomes" id="UP001209737">
    <property type="component" value="Unassembled WGS sequence"/>
</dbReference>
<comment type="caution">
    <text evidence="1">The sequence shown here is derived from an EMBL/GenBank/DDBJ whole genome shotgun (WGS) entry which is preliminary data.</text>
</comment>
<proteinExistence type="predicted"/>
<dbReference type="RefSeq" id="WP_265375634.1">
    <property type="nucleotide sequence ID" value="NZ_JAMQPV010000001.1"/>
</dbReference>
<dbReference type="EMBL" id="JAMQPV010000001">
    <property type="protein sequence ID" value="MCW7462793.1"/>
    <property type="molecule type" value="Genomic_DNA"/>
</dbReference>
<accession>A0ABT3LYI9</accession>
<evidence type="ECO:0000313" key="1">
    <source>
        <dbReference type="EMBL" id="MCW7462793.1"/>
    </source>
</evidence>
<organism evidence="1 2">
    <name type="scientific">Leptospira limi</name>
    <dbReference type="NCBI Taxonomy" id="2950023"/>
    <lineage>
        <taxon>Bacteria</taxon>
        <taxon>Pseudomonadati</taxon>
        <taxon>Spirochaetota</taxon>
        <taxon>Spirochaetia</taxon>
        <taxon>Leptospirales</taxon>
        <taxon>Leptospiraceae</taxon>
        <taxon>Leptospira</taxon>
    </lineage>
</organism>
<name>A0ABT3LYI9_9LEPT</name>